<dbReference type="HOGENOM" id="CLU_023799_0_2_1"/>
<dbReference type="InterPro" id="IPR007369">
    <property type="entry name" value="Peptidase_A22B_SPP"/>
</dbReference>
<evidence type="ECO:0000256" key="1">
    <source>
        <dbReference type="ARBA" id="ARBA00004477"/>
    </source>
</evidence>
<feature type="transmembrane region" description="Helical" evidence="9">
    <location>
        <begin position="199"/>
        <end position="218"/>
    </location>
</feature>
<evidence type="ECO:0000256" key="8">
    <source>
        <dbReference type="SAM" id="MobiDB-lite"/>
    </source>
</evidence>
<reference evidence="10 11" key="1">
    <citation type="journal article" date="2007" name="Nature">
        <title>Evolution of genes and genomes on the Drosophila phylogeny.</title>
        <authorList>
            <consortium name="Drosophila 12 Genomes Consortium"/>
            <person name="Clark A.G."/>
            <person name="Eisen M.B."/>
            <person name="Smith D.R."/>
            <person name="Bergman C.M."/>
            <person name="Oliver B."/>
            <person name="Markow T.A."/>
            <person name="Kaufman T.C."/>
            <person name="Kellis M."/>
            <person name="Gelbart W."/>
            <person name="Iyer V.N."/>
            <person name="Pollard D.A."/>
            <person name="Sackton T.B."/>
            <person name="Larracuente A.M."/>
            <person name="Singh N.D."/>
            <person name="Abad J.P."/>
            <person name="Abt D.N."/>
            <person name="Adryan B."/>
            <person name="Aguade M."/>
            <person name="Akashi H."/>
            <person name="Anderson W.W."/>
            <person name="Aquadro C.F."/>
            <person name="Ardell D.H."/>
            <person name="Arguello R."/>
            <person name="Artieri C.G."/>
            <person name="Barbash D.A."/>
            <person name="Barker D."/>
            <person name="Barsanti P."/>
            <person name="Batterham P."/>
            <person name="Batzoglou S."/>
            <person name="Begun D."/>
            <person name="Bhutkar A."/>
            <person name="Blanco E."/>
            <person name="Bosak S.A."/>
            <person name="Bradley R.K."/>
            <person name="Brand A.D."/>
            <person name="Brent M.R."/>
            <person name="Brooks A.N."/>
            <person name="Brown R.H."/>
            <person name="Butlin R.K."/>
            <person name="Caggese C."/>
            <person name="Calvi B.R."/>
            <person name="Bernardo de Carvalho A."/>
            <person name="Caspi A."/>
            <person name="Castrezana S."/>
            <person name="Celniker S.E."/>
            <person name="Chang J.L."/>
            <person name="Chapple C."/>
            <person name="Chatterji S."/>
            <person name="Chinwalla A."/>
            <person name="Civetta A."/>
            <person name="Clifton S.W."/>
            <person name="Comeron J.M."/>
            <person name="Costello J.C."/>
            <person name="Coyne J.A."/>
            <person name="Daub J."/>
            <person name="David R.G."/>
            <person name="Delcher A.L."/>
            <person name="Delehaunty K."/>
            <person name="Do C.B."/>
            <person name="Ebling H."/>
            <person name="Edwards K."/>
            <person name="Eickbush T."/>
            <person name="Evans J.D."/>
            <person name="Filipski A."/>
            <person name="Findeiss S."/>
            <person name="Freyhult E."/>
            <person name="Fulton L."/>
            <person name="Fulton R."/>
            <person name="Garcia A.C."/>
            <person name="Gardiner A."/>
            <person name="Garfield D.A."/>
            <person name="Garvin B.E."/>
            <person name="Gibson G."/>
            <person name="Gilbert D."/>
            <person name="Gnerre S."/>
            <person name="Godfrey J."/>
            <person name="Good R."/>
            <person name="Gotea V."/>
            <person name="Gravely B."/>
            <person name="Greenberg A.J."/>
            <person name="Griffiths-Jones S."/>
            <person name="Gross S."/>
            <person name="Guigo R."/>
            <person name="Gustafson E.A."/>
            <person name="Haerty W."/>
            <person name="Hahn M.W."/>
            <person name="Halligan D.L."/>
            <person name="Halpern A.L."/>
            <person name="Halter G.M."/>
            <person name="Han M.V."/>
            <person name="Heger A."/>
            <person name="Hillier L."/>
            <person name="Hinrichs A.S."/>
            <person name="Holmes I."/>
            <person name="Hoskins R.A."/>
            <person name="Hubisz M.J."/>
            <person name="Hultmark D."/>
            <person name="Huntley M.A."/>
            <person name="Jaffe D.B."/>
            <person name="Jagadeeshan S."/>
            <person name="Jeck W.R."/>
            <person name="Johnson J."/>
            <person name="Jones C.D."/>
            <person name="Jordan W.C."/>
            <person name="Karpen G.H."/>
            <person name="Kataoka E."/>
            <person name="Keightley P.D."/>
            <person name="Kheradpour P."/>
            <person name="Kirkness E.F."/>
            <person name="Koerich L.B."/>
            <person name="Kristiansen K."/>
            <person name="Kudrna D."/>
            <person name="Kulathinal R.J."/>
            <person name="Kumar S."/>
            <person name="Kwok R."/>
            <person name="Lander E."/>
            <person name="Langley C.H."/>
            <person name="Lapoint R."/>
            <person name="Lazzaro B.P."/>
            <person name="Lee S.J."/>
            <person name="Levesque L."/>
            <person name="Li R."/>
            <person name="Lin C.F."/>
            <person name="Lin M.F."/>
            <person name="Lindblad-Toh K."/>
            <person name="Llopart A."/>
            <person name="Long M."/>
            <person name="Low L."/>
            <person name="Lozovsky E."/>
            <person name="Lu J."/>
            <person name="Luo M."/>
            <person name="Machado C.A."/>
            <person name="Makalowski W."/>
            <person name="Marzo M."/>
            <person name="Matsuda M."/>
            <person name="Matzkin L."/>
            <person name="McAllister B."/>
            <person name="McBride C.S."/>
            <person name="McKernan B."/>
            <person name="McKernan K."/>
            <person name="Mendez-Lago M."/>
            <person name="Minx P."/>
            <person name="Mollenhauer M.U."/>
            <person name="Montooth K."/>
            <person name="Mount S.M."/>
            <person name="Mu X."/>
            <person name="Myers E."/>
            <person name="Negre B."/>
            <person name="Newfeld S."/>
            <person name="Nielsen R."/>
            <person name="Noor M.A."/>
            <person name="O'Grady P."/>
            <person name="Pachter L."/>
            <person name="Papaceit M."/>
            <person name="Parisi M.J."/>
            <person name="Parisi M."/>
            <person name="Parts L."/>
            <person name="Pedersen J.S."/>
            <person name="Pesole G."/>
            <person name="Phillippy A.M."/>
            <person name="Ponting C.P."/>
            <person name="Pop M."/>
            <person name="Porcelli D."/>
            <person name="Powell J.R."/>
            <person name="Prohaska S."/>
            <person name="Pruitt K."/>
            <person name="Puig M."/>
            <person name="Quesneville H."/>
            <person name="Ram K.R."/>
            <person name="Rand D."/>
            <person name="Rasmussen M.D."/>
            <person name="Reed L.K."/>
            <person name="Reenan R."/>
            <person name="Reily A."/>
            <person name="Remington K.A."/>
            <person name="Rieger T.T."/>
            <person name="Ritchie M.G."/>
            <person name="Robin C."/>
            <person name="Rogers Y.H."/>
            <person name="Rohde C."/>
            <person name="Rozas J."/>
            <person name="Rubenfield M.J."/>
            <person name="Ruiz A."/>
            <person name="Russo S."/>
            <person name="Salzberg S.L."/>
            <person name="Sanchez-Gracia A."/>
            <person name="Saranga D.J."/>
            <person name="Sato H."/>
            <person name="Schaeffer S.W."/>
            <person name="Schatz M.C."/>
            <person name="Schlenke T."/>
            <person name="Schwartz R."/>
            <person name="Segarra C."/>
            <person name="Singh R.S."/>
            <person name="Sirot L."/>
            <person name="Sirota M."/>
            <person name="Sisneros N.B."/>
            <person name="Smith C.D."/>
            <person name="Smith T.F."/>
            <person name="Spieth J."/>
            <person name="Stage D.E."/>
            <person name="Stark A."/>
            <person name="Stephan W."/>
            <person name="Strausberg R.L."/>
            <person name="Strempel S."/>
            <person name="Sturgill D."/>
            <person name="Sutton G."/>
            <person name="Sutton G.G."/>
            <person name="Tao W."/>
            <person name="Teichmann S."/>
            <person name="Tobari Y.N."/>
            <person name="Tomimura Y."/>
            <person name="Tsolas J.M."/>
            <person name="Valente V.L."/>
            <person name="Venter E."/>
            <person name="Venter J.C."/>
            <person name="Vicario S."/>
            <person name="Vieira F.G."/>
            <person name="Vilella A.J."/>
            <person name="Villasante A."/>
            <person name="Walenz B."/>
            <person name="Wang J."/>
            <person name="Wasserman M."/>
            <person name="Watts T."/>
            <person name="Wilson D."/>
            <person name="Wilson R.K."/>
            <person name="Wing R.A."/>
            <person name="Wolfner M.F."/>
            <person name="Wong A."/>
            <person name="Wong G.K."/>
            <person name="Wu C.I."/>
            <person name="Wu G."/>
            <person name="Yamamoto D."/>
            <person name="Yang H.P."/>
            <person name="Yang S.P."/>
            <person name="Yorke J.A."/>
            <person name="Yoshida K."/>
            <person name="Zdobnov E."/>
            <person name="Zhang P."/>
            <person name="Zhang Y."/>
            <person name="Zimin A.V."/>
            <person name="Baldwin J."/>
            <person name="Abdouelleil A."/>
            <person name="Abdulkadir J."/>
            <person name="Abebe A."/>
            <person name="Abera B."/>
            <person name="Abreu J."/>
            <person name="Acer S.C."/>
            <person name="Aftuck L."/>
            <person name="Alexander A."/>
            <person name="An P."/>
            <person name="Anderson E."/>
            <person name="Anderson S."/>
            <person name="Arachi H."/>
            <person name="Azer M."/>
            <person name="Bachantsang P."/>
            <person name="Barry A."/>
            <person name="Bayul T."/>
            <person name="Berlin A."/>
            <person name="Bessette D."/>
            <person name="Bloom T."/>
            <person name="Blye J."/>
            <person name="Boguslavskiy L."/>
            <person name="Bonnet C."/>
            <person name="Boukhgalter B."/>
            <person name="Bourzgui I."/>
            <person name="Brown A."/>
            <person name="Cahill P."/>
            <person name="Channer S."/>
            <person name="Cheshatsang Y."/>
            <person name="Chuda L."/>
            <person name="Citroen M."/>
            <person name="Collymore A."/>
            <person name="Cooke P."/>
            <person name="Costello M."/>
            <person name="D'Aco K."/>
            <person name="Daza R."/>
            <person name="De Haan G."/>
            <person name="DeGray S."/>
            <person name="DeMaso C."/>
            <person name="Dhargay N."/>
            <person name="Dooley K."/>
            <person name="Dooley E."/>
            <person name="Doricent M."/>
            <person name="Dorje P."/>
            <person name="Dorjee K."/>
            <person name="Dupes A."/>
            <person name="Elong R."/>
            <person name="Falk J."/>
            <person name="Farina A."/>
            <person name="Faro S."/>
            <person name="Ferguson D."/>
            <person name="Fisher S."/>
            <person name="Foley C.D."/>
            <person name="Franke A."/>
            <person name="Friedrich D."/>
            <person name="Gadbois L."/>
            <person name="Gearin G."/>
            <person name="Gearin C.R."/>
            <person name="Giannoukos G."/>
            <person name="Goode T."/>
            <person name="Graham J."/>
            <person name="Grandbois E."/>
            <person name="Grewal S."/>
            <person name="Gyaltsen K."/>
            <person name="Hafez N."/>
            <person name="Hagos B."/>
            <person name="Hall J."/>
            <person name="Henson C."/>
            <person name="Hollinger A."/>
            <person name="Honan T."/>
            <person name="Huard M.D."/>
            <person name="Hughes L."/>
            <person name="Hurhula B."/>
            <person name="Husby M.E."/>
            <person name="Kamat A."/>
            <person name="Kanga B."/>
            <person name="Kashin S."/>
            <person name="Khazanovich D."/>
            <person name="Kisner P."/>
            <person name="Lance K."/>
            <person name="Lara M."/>
            <person name="Lee W."/>
            <person name="Lennon N."/>
            <person name="Letendre F."/>
            <person name="LeVine R."/>
            <person name="Lipovsky A."/>
            <person name="Liu X."/>
            <person name="Liu J."/>
            <person name="Liu S."/>
            <person name="Lokyitsang T."/>
            <person name="Lokyitsang Y."/>
            <person name="Lubonja R."/>
            <person name="Lui A."/>
            <person name="MacDonald P."/>
            <person name="Magnisalis V."/>
            <person name="Maru K."/>
            <person name="Matthews C."/>
            <person name="McCusker W."/>
            <person name="McDonough S."/>
            <person name="Mehta T."/>
            <person name="Meldrim J."/>
            <person name="Meneus L."/>
            <person name="Mihai O."/>
            <person name="Mihalev A."/>
            <person name="Mihova T."/>
            <person name="Mittelman R."/>
            <person name="Mlenga V."/>
            <person name="Montmayeur A."/>
            <person name="Mulrain L."/>
            <person name="Navidi A."/>
            <person name="Naylor J."/>
            <person name="Negash T."/>
            <person name="Nguyen T."/>
            <person name="Nguyen N."/>
            <person name="Nicol R."/>
            <person name="Norbu C."/>
            <person name="Norbu N."/>
            <person name="Novod N."/>
            <person name="O'Neill B."/>
            <person name="Osman S."/>
            <person name="Markiewicz E."/>
            <person name="Oyono O.L."/>
            <person name="Patti C."/>
            <person name="Phunkhang P."/>
            <person name="Pierre F."/>
            <person name="Priest M."/>
            <person name="Raghuraman S."/>
            <person name="Rege F."/>
            <person name="Reyes R."/>
            <person name="Rise C."/>
            <person name="Rogov P."/>
            <person name="Ross K."/>
            <person name="Ryan E."/>
            <person name="Settipalli S."/>
            <person name="Shea T."/>
            <person name="Sherpa N."/>
            <person name="Shi L."/>
            <person name="Shih D."/>
            <person name="Sparrow T."/>
            <person name="Spaulding J."/>
            <person name="Stalker J."/>
            <person name="Stange-Thomann N."/>
            <person name="Stavropoulos S."/>
            <person name="Stone C."/>
            <person name="Strader C."/>
            <person name="Tesfaye S."/>
            <person name="Thomson T."/>
            <person name="Thoulutsang Y."/>
            <person name="Thoulutsang D."/>
            <person name="Topham K."/>
            <person name="Topping I."/>
            <person name="Tsamla T."/>
            <person name="Vassiliev H."/>
            <person name="Vo A."/>
            <person name="Wangchuk T."/>
            <person name="Wangdi T."/>
            <person name="Weiand M."/>
            <person name="Wilkinson J."/>
            <person name="Wilson A."/>
            <person name="Yadav S."/>
            <person name="Young G."/>
            <person name="Yu Q."/>
            <person name="Zembek L."/>
            <person name="Zhong D."/>
            <person name="Zimmer A."/>
            <person name="Zwirko Z."/>
            <person name="Jaffe D.B."/>
            <person name="Alvarez P."/>
            <person name="Brockman W."/>
            <person name="Butler J."/>
            <person name="Chin C."/>
            <person name="Gnerre S."/>
            <person name="Grabherr M."/>
            <person name="Kleber M."/>
            <person name="Mauceli E."/>
            <person name="MacCallum I."/>
        </authorList>
    </citation>
    <scope>NUCLEOTIDE SEQUENCE [LARGE SCALE GENOMIC DNA]</scope>
    <source>
        <strain evidence="11">white501</strain>
    </source>
</reference>
<dbReference type="GO" id="GO:0034620">
    <property type="term" value="P:cellular response to unfolded protein"/>
    <property type="evidence" value="ECO:0007669"/>
    <property type="project" value="EnsemblMetazoa"/>
</dbReference>
<feature type="transmembrane region" description="Helical" evidence="9">
    <location>
        <begin position="41"/>
        <end position="63"/>
    </location>
</feature>
<accession>B4Q652</accession>
<keyword evidence="3 9" id="KW-0812">Transmembrane</keyword>
<dbReference type="SMART" id="SM00730">
    <property type="entry name" value="PSN"/>
    <property type="match status" value="1"/>
</dbReference>
<dbReference type="GO" id="GO:0042500">
    <property type="term" value="F:aspartic endopeptidase activity, intramembrane cleaving"/>
    <property type="evidence" value="ECO:0007669"/>
    <property type="project" value="EnsemblMetazoa"/>
</dbReference>
<dbReference type="OrthoDB" id="29661at2759"/>
<comment type="similarity">
    <text evidence="2">Belongs to the peptidase A22B family.</text>
</comment>
<feature type="transmembrane region" description="Helical" evidence="9">
    <location>
        <begin position="252"/>
        <end position="271"/>
    </location>
</feature>
<keyword evidence="7 9" id="KW-0472">Membrane</keyword>
<dbReference type="STRING" id="7240.B4Q652"/>
<feature type="transmembrane region" description="Helical" evidence="9">
    <location>
        <begin position="84"/>
        <end position="102"/>
    </location>
</feature>
<dbReference type="GO" id="GO:0006465">
    <property type="term" value="P:signal peptide processing"/>
    <property type="evidence" value="ECO:0007669"/>
    <property type="project" value="TreeGrafter"/>
</dbReference>
<dbReference type="GO" id="GO:0098553">
    <property type="term" value="C:lumenal side of endoplasmic reticulum membrane"/>
    <property type="evidence" value="ECO:0007669"/>
    <property type="project" value="TreeGrafter"/>
</dbReference>
<comment type="subcellular location">
    <subcellularLocation>
        <location evidence="1">Endoplasmic reticulum membrane</location>
        <topology evidence="1">Multi-pass membrane protein</topology>
    </subcellularLocation>
</comment>
<dbReference type="PANTHER" id="PTHR12174:SF23">
    <property type="entry name" value="MINOR HISTOCOMPATIBILITY ANTIGEN H13"/>
    <property type="match status" value="1"/>
</dbReference>
<sequence>MAEEVIGTVKEVLKGIIENVNTPKNESAPAEKKPSTPEGMAVAYSSLVVMAMLPIIFGSIRSVKLHKLKKSTGEKADTMTKKDAMYFPLIASAALFGLYLFFKDLPEVIALAHLLSPVINSLMPAAVPKVPFHILFTKGEGKHKEDIVNYKFSTHDIVCLVISSVIGVWYLLKKHWIANNLFGLAFAINGVEMLHLNNFVTGVILLSGLFFYDIFWVFGTNVMVTVAKSFEAPIKLVFPQDLIENGLNASNFAMLGLGDIVIPGIFIALLLRFDDSKKRKTRIYFYSTLIAYFLGLLATIFVMHVFKHAQPALLYLVPACMGTPLLVALIRGELKVLFAYEDHPEEKPEKKEKKEKDEGTSSSGSKKKESKKGK</sequence>
<dbReference type="OMA" id="FLYDIWW"/>
<protein>
    <submittedName>
        <fullName evidence="10">GD22952</fullName>
    </submittedName>
</protein>
<dbReference type="Proteomes" id="UP000000304">
    <property type="component" value="Chromosome 2L"/>
</dbReference>
<keyword evidence="6 9" id="KW-1133">Transmembrane helix</keyword>
<feature type="transmembrane region" description="Helical" evidence="9">
    <location>
        <begin position="283"/>
        <end position="306"/>
    </location>
</feature>
<feature type="transmembrane region" description="Helical" evidence="9">
    <location>
        <begin position="312"/>
        <end position="330"/>
    </location>
</feature>
<feature type="transmembrane region" description="Helical" evidence="9">
    <location>
        <begin position="148"/>
        <end position="170"/>
    </location>
</feature>
<gene>
    <name evidence="10" type="primary">Dsim\GD22952</name>
    <name evidence="10" type="ORF">Dsim_GD22952</name>
</gene>
<evidence type="ECO:0000313" key="11">
    <source>
        <dbReference type="Proteomes" id="UP000000304"/>
    </source>
</evidence>
<name>B4Q652_DROSI</name>
<dbReference type="PANTHER" id="PTHR12174">
    <property type="entry name" value="SIGNAL PEPTIDE PEPTIDASE"/>
    <property type="match status" value="1"/>
</dbReference>
<feature type="compositionally biased region" description="Basic and acidic residues" evidence="8">
    <location>
        <begin position="343"/>
        <end position="359"/>
    </location>
</feature>
<keyword evidence="11" id="KW-1185">Reference proteome</keyword>
<keyword evidence="4" id="KW-0378">Hydrolase</keyword>
<keyword evidence="5" id="KW-0256">Endoplasmic reticulum</keyword>
<evidence type="ECO:0000256" key="9">
    <source>
        <dbReference type="SAM" id="Phobius"/>
    </source>
</evidence>
<evidence type="ECO:0000313" key="10">
    <source>
        <dbReference type="EMBL" id="EDX03236.1"/>
    </source>
</evidence>
<evidence type="ECO:0000256" key="7">
    <source>
        <dbReference type="ARBA" id="ARBA00023136"/>
    </source>
</evidence>
<dbReference type="MEROPS" id="A22.003"/>
<dbReference type="EMBL" id="CM000361">
    <property type="protein sequence ID" value="EDX03236.1"/>
    <property type="molecule type" value="Genomic_DNA"/>
</dbReference>
<dbReference type="AlphaFoldDB" id="B4Q652"/>
<evidence type="ECO:0000256" key="3">
    <source>
        <dbReference type="ARBA" id="ARBA00022692"/>
    </source>
</evidence>
<evidence type="ECO:0000256" key="5">
    <source>
        <dbReference type="ARBA" id="ARBA00022824"/>
    </source>
</evidence>
<dbReference type="Pfam" id="PF04258">
    <property type="entry name" value="Peptidase_A22B"/>
    <property type="match status" value="1"/>
</dbReference>
<evidence type="ECO:0000256" key="4">
    <source>
        <dbReference type="ARBA" id="ARBA00022801"/>
    </source>
</evidence>
<dbReference type="GO" id="GO:0098554">
    <property type="term" value="C:cytoplasmic side of endoplasmic reticulum membrane"/>
    <property type="evidence" value="ECO:0007669"/>
    <property type="project" value="TreeGrafter"/>
</dbReference>
<dbReference type="GO" id="GO:0033619">
    <property type="term" value="P:membrane protein proteolysis"/>
    <property type="evidence" value="ECO:0007669"/>
    <property type="project" value="TreeGrafter"/>
</dbReference>
<feature type="region of interest" description="Disordered" evidence="8">
    <location>
        <begin position="343"/>
        <end position="374"/>
    </location>
</feature>
<evidence type="ECO:0000256" key="6">
    <source>
        <dbReference type="ARBA" id="ARBA00022989"/>
    </source>
</evidence>
<dbReference type="GO" id="GO:0009003">
    <property type="term" value="F:signal peptidase activity"/>
    <property type="evidence" value="ECO:0007669"/>
    <property type="project" value="EnsemblMetazoa"/>
</dbReference>
<organism evidence="10 11">
    <name type="scientific">Drosophila simulans</name>
    <name type="common">Fruit fly</name>
    <dbReference type="NCBI Taxonomy" id="7240"/>
    <lineage>
        <taxon>Eukaryota</taxon>
        <taxon>Metazoa</taxon>
        <taxon>Ecdysozoa</taxon>
        <taxon>Arthropoda</taxon>
        <taxon>Hexapoda</taxon>
        <taxon>Insecta</taxon>
        <taxon>Pterygota</taxon>
        <taxon>Neoptera</taxon>
        <taxon>Endopterygota</taxon>
        <taxon>Diptera</taxon>
        <taxon>Brachycera</taxon>
        <taxon>Muscomorpha</taxon>
        <taxon>Ephydroidea</taxon>
        <taxon>Drosophilidae</taxon>
        <taxon>Drosophila</taxon>
        <taxon>Sophophora</taxon>
    </lineage>
</organism>
<proteinExistence type="inferred from homology"/>
<evidence type="ECO:0000256" key="2">
    <source>
        <dbReference type="ARBA" id="ARBA00006859"/>
    </source>
</evidence>
<dbReference type="PhylomeDB" id="B4Q652"/>
<dbReference type="InterPro" id="IPR006639">
    <property type="entry name" value="Preselin/SPP"/>
</dbReference>